<reference evidence="1 2" key="1">
    <citation type="journal article" date="2021" name="Elife">
        <title>Chloroplast acquisition without the gene transfer in kleptoplastic sea slugs, Plakobranchus ocellatus.</title>
        <authorList>
            <person name="Maeda T."/>
            <person name="Takahashi S."/>
            <person name="Yoshida T."/>
            <person name="Shimamura S."/>
            <person name="Takaki Y."/>
            <person name="Nagai Y."/>
            <person name="Toyoda A."/>
            <person name="Suzuki Y."/>
            <person name="Arimoto A."/>
            <person name="Ishii H."/>
            <person name="Satoh N."/>
            <person name="Nishiyama T."/>
            <person name="Hasebe M."/>
            <person name="Maruyama T."/>
            <person name="Minagawa J."/>
            <person name="Obokata J."/>
            <person name="Shigenobu S."/>
        </authorList>
    </citation>
    <scope>NUCLEOTIDE SEQUENCE [LARGE SCALE GENOMIC DNA]</scope>
</reference>
<dbReference type="EMBL" id="BLXT01005154">
    <property type="protein sequence ID" value="GFO20451.1"/>
    <property type="molecule type" value="Genomic_DNA"/>
</dbReference>
<proteinExistence type="predicted"/>
<organism evidence="1 2">
    <name type="scientific">Plakobranchus ocellatus</name>
    <dbReference type="NCBI Taxonomy" id="259542"/>
    <lineage>
        <taxon>Eukaryota</taxon>
        <taxon>Metazoa</taxon>
        <taxon>Spiralia</taxon>
        <taxon>Lophotrochozoa</taxon>
        <taxon>Mollusca</taxon>
        <taxon>Gastropoda</taxon>
        <taxon>Heterobranchia</taxon>
        <taxon>Euthyneura</taxon>
        <taxon>Panpulmonata</taxon>
        <taxon>Sacoglossa</taxon>
        <taxon>Placobranchoidea</taxon>
        <taxon>Plakobranchidae</taxon>
        <taxon>Plakobranchus</taxon>
    </lineage>
</organism>
<keyword evidence="2" id="KW-1185">Reference proteome</keyword>
<name>A0AAV4BJ68_9GAST</name>
<evidence type="ECO:0000313" key="1">
    <source>
        <dbReference type="EMBL" id="GFO20451.1"/>
    </source>
</evidence>
<evidence type="ECO:0008006" key="3">
    <source>
        <dbReference type="Google" id="ProtNLM"/>
    </source>
</evidence>
<accession>A0AAV4BJ68</accession>
<evidence type="ECO:0000313" key="2">
    <source>
        <dbReference type="Proteomes" id="UP000735302"/>
    </source>
</evidence>
<dbReference type="AlphaFoldDB" id="A0AAV4BJ68"/>
<protein>
    <recommendedName>
        <fullName evidence="3">Secreted protein</fullName>
    </recommendedName>
</protein>
<comment type="caution">
    <text evidence="1">The sequence shown here is derived from an EMBL/GenBank/DDBJ whole genome shotgun (WGS) entry which is preliminary data.</text>
</comment>
<sequence length="95" mass="10875">MYLVFLPAFGLPARHLVSSSYAWFPRQTRGFPARHLASPPDTWLPCQTLGFTARFPRQTLGFSARHVVSRQTCAVIAWTEAKLEFTWFCSRVITN</sequence>
<dbReference type="Proteomes" id="UP000735302">
    <property type="component" value="Unassembled WGS sequence"/>
</dbReference>
<gene>
    <name evidence="1" type="ORF">PoB_004695600</name>
</gene>